<dbReference type="GO" id="GO:0003824">
    <property type="term" value="F:catalytic activity"/>
    <property type="evidence" value="ECO:0007669"/>
    <property type="project" value="InterPro"/>
</dbReference>
<dbReference type="Pfam" id="PF01230">
    <property type="entry name" value="HIT"/>
    <property type="match status" value="1"/>
</dbReference>
<feature type="domain" description="HIT" evidence="2">
    <location>
        <begin position="36"/>
        <end position="105"/>
    </location>
</feature>
<sequence>MTQTELHPILAKDCHTVGMLSTCQLLLMDDSQYPWLILVPDRPELRDMDELSAADTPRVYGDINQASKMLRRLFQPTKLNVAALGNMVPQLHIHVIARFDNDPAWPKPVWGQRPAVAYSQAALQDRLTQLRALL</sequence>
<comment type="caution">
    <text evidence="1">Lacks conserved residue(s) required for the propagation of feature annotation.</text>
</comment>
<organism evidence="3">
    <name type="scientific">Magnetococcus massalia (strain MO-1)</name>
    <dbReference type="NCBI Taxonomy" id="451514"/>
    <lineage>
        <taxon>Bacteria</taxon>
        <taxon>Pseudomonadati</taxon>
        <taxon>Pseudomonadota</taxon>
        <taxon>Magnetococcia</taxon>
        <taxon>Magnetococcales</taxon>
        <taxon>Magnetococcaceae</taxon>
        <taxon>Magnetococcus</taxon>
    </lineage>
</organism>
<dbReference type="PIRSF" id="PIRSF000714">
    <property type="entry name" value="HIT"/>
    <property type="match status" value="1"/>
</dbReference>
<accession>A0A1S7LIC7</accession>
<dbReference type="InterPro" id="IPR026026">
    <property type="entry name" value="HIT_Hint"/>
</dbReference>
<dbReference type="InterPro" id="IPR011146">
    <property type="entry name" value="HIT-like"/>
</dbReference>
<protein>
    <recommendedName>
        <fullName evidence="2">HIT domain-containing protein</fullName>
    </recommendedName>
</protein>
<name>A0A1S7LIC7_MAGMO</name>
<dbReference type="PROSITE" id="PS51084">
    <property type="entry name" value="HIT_2"/>
    <property type="match status" value="1"/>
</dbReference>
<evidence type="ECO:0000256" key="1">
    <source>
        <dbReference type="PROSITE-ProRule" id="PRU00464"/>
    </source>
</evidence>
<reference evidence="3" key="1">
    <citation type="submission" date="2015-04" db="EMBL/GenBank/DDBJ databases">
        <authorList>
            <person name="Syromyatnikov M.Y."/>
            <person name="Popov V.N."/>
        </authorList>
    </citation>
    <scope>NUCLEOTIDE SEQUENCE</scope>
    <source>
        <strain evidence="3">MO-1</strain>
    </source>
</reference>
<dbReference type="SUPFAM" id="SSF54197">
    <property type="entry name" value="HIT-like"/>
    <property type="match status" value="1"/>
</dbReference>
<dbReference type="Gene3D" id="3.30.428.10">
    <property type="entry name" value="HIT-like"/>
    <property type="match status" value="1"/>
</dbReference>
<proteinExistence type="predicted"/>
<dbReference type="InterPro" id="IPR036265">
    <property type="entry name" value="HIT-like_sf"/>
</dbReference>
<evidence type="ECO:0000259" key="2">
    <source>
        <dbReference type="PROSITE" id="PS51084"/>
    </source>
</evidence>
<dbReference type="EMBL" id="LO017727">
    <property type="protein sequence ID" value="CRH05894.1"/>
    <property type="molecule type" value="Genomic_DNA"/>
</dbReference>
<evidence type="ECO:0000313" key="3">
    <source>
        <dbReference type="EMBL" id="CRH05894.1"/>
    </source>
</evidence>
<dbReference type="AlphaFoldDB" id="A0A1S7LIC7"/>
<gene>
    <name evidence="3" type="ORF">MAGMO_1713</name>
</gene>